<evidence type="ECO:0000256" key="5">
    <source>
        <dbReference type="ARBA" id="ARBA00022840"/>
    </source>
</evidence>
<dbReference type="InterPro" id="IPR002464">
    <property type="entry name" value="DNA/RNA_helicase_DEAH_CS"/>
</dbReference>
<dbReference type="PANTHER" id="PTHR11472:SF47">
    <property type="entry name" value="FANCONI ANEMIA GROUP J PROTEIN"/>
    <property type="match status" value="1"/>
</dbReference>
<dbReference type="SMART" id="SM00491">
    <property type="entry name" value="HELICc2"/>
    <property type="match status" value="1"/>
</dbReference>
<gene>
    <name evidence="12" type="ORF">VNE69_12095</name>
</gene>
<dbReference type="Pfam" id="PF13307">
    <property type="entry name" value="Helicase_C_2"/>
    <property type="match status" value="1"/>
</dbReference>
<evidence type="ECO:0000313" key="13">
    <source>
        <dbReference type="Proteomes" id="UP001334084"/>
    </source>
</evidence>
<accession>A0AAX4JGC9</accession>
<keyword evidence="5" id="KW-0067">ATP-binding</keyword>
<comment type="catalytic activity">
    <reaction evidence="10">
        <text>ATP + H2O = ADP + phosphate + H(+)</text>
        <dbReference type="Rhea" id="RHEA:13065"/>
        <dbReference type="ChEBI" id="CHEBI:15377"/>
        <dbReference type="ChEBI" id="CHEBI:15378"/>
        <dbReference type="ChEBI" id="CHEBI:30616"/>
        <dbReference type="ChEBI" id="CHEBI:43474"/>
        <dbReference type="ChEBI" id="CHEBI:456216"/>
        <dbReference type="EC" id="5.6.2.3"/>
    </reaction>
</comment>
<dbReference type="InterPro" id="IPR027417">
    <property type="entry name" value="P-loop_NTPase"/>
</dbReference>
<evidence type="ECO:0000256" key="8">
    <source>
        <dbReference type="ARBA" id="ARBA00023235"/>
    </source>
</evidence>
<dbReference type="SMART" id="SM00488">
    <property type="entry name" value="DEXDc2"/>
    <property type="match status" value="1"/>
</dbReference>
<dbReference type="PROSITE" id="PS51193">
    <property type="entry name" value="HELICASE_ATP_BIND_2"/>
    <property type="match status" value="1"/>
</dbReference>
<keyword evidence="13" id="KW-1185">Reference proteome</keyword>
<dbReference type="GO" id="GO:0003677">
    <property type="term" value="F:DNA binding"/>
    <property type="evidence" value="ECO:0007669"/>
    <property type="project" value="UniProtKB-KW"/>
</dbReference>
<dbReference type="Gene3D" id="3.40.50.300">
    <property type="entry name" value="P-loop containing nucleotide triphosphate hydrolases"/>
    <property type="match status" value="2"/>
</dbReference>
<dbReference type="GO" id="GO:0005524">
    <property type="term" value="F:ATP binding"/>
    <property type="evidence" value="ECO:0007669"/>
    <property type="project" value="UniProtKB-KW"/>
</dbReference>
<keyword evidence="4 12" id="KW-0347">Helicase</keyword>
<evidence type="ECO:0000256" key="2">
    <source>
        <dbReference type="ARBA" id="ARBA00022741"/>
    </source>
</evidence>
<organism evidence="12 13">
    <name type="scientific">Vairimorpha necatrix</name>
    <dbReference type="NCBI Taxonomy" id="6039"/>
    <lineage>
        <taxon>Eukaryota</taxon>
        <taxon>Fungi</taxon>
        <taxon>Fungi incertae sedis</taxon>
        <taxon>Microsporidia</taxon>
        <taxon>Nosematidae</taxon>
        <taxon>Vairimorpha</taxon>
    </lineage>
</organism>
<reference evidence="12" key="1">
    <citation type="journal article" date="2024" name="BMC Genomics">
        <title>Functional annotation of a divergent genome using sequence and structure-based similarity.</title>
        <authorList>
            <person name="Svedberg D."/>
            <person name="Winiger R.R."/>
            <person name="Berg A."/>
            <person name="Sharma H."/>
            <person name="Tellgren-Roth C."/>
            <person name="Debrunner-Vossbrinck B.A."/>
            <person name="Vossbrinck C.R."/>
            <person name="Barandun J."/>
        </authorList>
    </citation>
    <scope>NUCLEOTIDE SEQUENCE</scope>
    <source>
        <strain evidence="12">Illinois isolate</strain>
    </source>
</reference>
<dbReference type="GO" id="GO:1990918">
    <property type="term" value="P:double-strand break repair involved in meiotic recombination"/>
    <property type="evidence" value="ECO:0007669"/>
    <property type="project" value="TreeGrafter"/>
</dbReference>
<evidence type="ECO:0000256" key="6">
    <source>
        <dbReference type="ARBA" id="ARBA00023004"/>
    </source>
</evidence>
<keyword evidence="3" id="KW-0378">Hydrolase</keyword>
<dbReference type="SMART" id="SM00487">
    <property type="entry name" value="DEXDc"/>
    <property type="match status" value="1"/>
</dbReference>
<dbReference type="SUPFAM" id="SSF52540">
    <property type="entry name" value="P-loop containing nucleoside triphosphate hydrolases"/>
    <property type="match status" value="1"/>
</dbReference>
<keyword evidence="6" id="KW-0408">Iron</keyword>
<sequence length="682" mass="77286">MARVKINGISIDLPYEPYESQIQAMEKILKCMMEHTTGMIESPTGTGKSLSIICAALAYREHINRNSVPTDIPAKKTTSGEIEISETNVSTPINDFRIIICSRTHKQLDQLVQQLNKTRYKPRISILASRNQYCIHPKLQNVSDKNTACSELVKQGACNFFNGKDRLTKRMGAKIFDIEEIVREGKKCGGCPYYASRKLLEDADLIFAPYNYLLDRNIRSNTDIDLNNSIIIIDEAHNIDDVCRSSGSIELTSKIIDIVVNELLNAVKSASFLGDIKKDFMNLLEFFRKLILNAEKMTTFDKINKNTKSIIRKGKAIKAELIKIGITCEFMILVKNALSAIFQVEEGKDLLNLSTWHVIETLDSIISPLLFSDCAVYSYVFTKIEKDFQGRSSFSYNFWLLDGAYVFAPFVKQVRSLVILSGTLSPFVSFSSELGHKFAHELVAPHLITEKQVSISCLKKGHLKQDLLGTYKIAESLTYLDQVAKIVYDMTLKVEGHGGTLVFVPSYSFLDNLHGRIKLLKLENLFCEPKAGSSSEFESVLKKYHARITAKKPVVLICVYRGKASEGVDFKDSSARAVICVGIPYPSLVDMKIELKKEYNDKYKHFNGRRWYETQAFRAVNQAAGRAIRHKDDWGIILMLDSRYQDKRISSQLSGWVSEFMRVHNDYDSCLKGINTFLKDKK</sequence>
<protein>
    <recommendedName>
        <fullName evidence="9">DNA 5'-3' helicase</fullName>
        <ecNumber evidence="9">5.6.2.3</ecNumber>
    </recommendedName>
</protein>
<keyword evidence="7" id="KW-0411">Iron-sulfur</keyword>
<evidence type="ECO:0000256" key="4">
    <source>
        <dbReference type="ARBA" id="ARBA00022806"/>
    </source>
</evidence>
<name>A0AAX4JGC9_9MICR</name>
<keyword evidence="2" id="KW-0547">Nucleotide-binding</keyword>
<dbReference type="PROSITE" id="PS00690">
    <property type="entry name" value="DEAH_ATP_HELICASE"/>
    <property type="match status" value="1"/>
</dbReference>
<dbReference type="InterPro" id="IPR014001">
    <property type="entry name" value="Helicase_ATP-bd"/>
</dbReference>
<dbReference type="InterPro" id="IPR014013">
    <property type="entry name" value="Helic_SF1/SF2_ATP-bd_DinG/Rad3"/>
</dbReference>
<dbReference type="GeneID" id="90542957"/>
<keyword evidence="8" id="KW-0413">Isomerase</keyword>
<evidence type="ECO:0000259" key="11">
    <source>
        <dbReference type="PROSITE" id="PS51193"/>
    </source>
</evidence>
<evidence type="ECO:0000256" key="9">
    <source>
        <dbReference type="ARBA" id="ARBA00044969"/>
    </source>
</evidence>
<dbReference type="Proteomes" id="UP001334084">
    <property type="component" value="Chromosome 12"/>
</dbReference>
<evidence type="ECO:0000256" key="3">
    <source>
        <dbReference type="ARBA" id="ARBA00022801"/>
    </source>
</evidence>
<dbReference type="KEGG" id="vnx:VNE69_12095"/>
<dbReference type="EC" id="5.6.2.3" evidence="9"/>
<proteinExistence type="predicted"/>
<dbReference type="AlphaFoldDB" id="A0AAX4JGC9"/>
<keyword evidence="1" id="KW-0479">Metal-binding</keyword>
<dbReference type="GO" id="GO:0051536">
    <property type="term" value="F:iron-sulfur cluster binding"/>
    <property type="evidence" value="ECO:0007669"/>
    <property type="project" value="UniProtKB-KW"/>
</dbReference>
<evidence type="ECO:0000313" key="12">
    <source>
        <dbReference type="EMBL" id="WUR05110.1"/>
    </source>
</evidence>
<dbReference type="GO" id="GO:0043139">
    <property type="term" value="F:5'-3' DNA helicase activity"/>
    <property type="evidence" value="ECO:0007669"/>
    <property type="project" value="UniProtKB-EC"/>
</dbReference>
<dbReference type="Pfam" id="PF06733">
    <property type="entry name" value="DEAD_2"/>
    <property type="match status" value="1"/>
</dbReference>
<evidence type="ECO:0000256" key="1">
    <source>
        <dbReference type="ARBA" id="ARBA00022723"/>
    </source>
</evidence>
<dbReference type="GO" id="GO:0005634">
    <property type="term" value="C:nucleus"/>
    <property type="evidence" value="ECO:0007669"/>
    <property type="project" value="TreeGrafter"/>
</dbReference>
<dbReference type="GO" id="GO:0006289">
    <property type="term" value="P:nucleotide-excision repair"/>
    <property type="evidence" value="ECO:0007669"/>
    <property type="project" value="TreeGrafter"/>
</dbReference>
<dbReference type="EMBL" id="CP142737">
    <property type="protein sequence ID" value="WUR05110.1"/>
    <property type="molecule type" value="Genomic_DNA"/>
</dbReference>
<dbReference type="GO" id="GO:0016818">
    <property type="term" value="F:hydrolase activity, acting on acid anhydrides, in phosphorus-containing anhydrides"/>
    <property type="evidence" value="ECO:0007669"/>
    <property type="project" value="InterPro"/>
</dbReference>
<dbReference type="InterPro" id="IPR010614">
    <property type="entry name" value="RAD3-like_helicase_DEAD"/>
</dbReference>
<evidence type="ECO:0000256" key="10">
    <source>
        <dbReference type="ARBA" id="ARBA00048954"/>
    </source>
</evidence>
<dbReference type="PANTHER" id="PTHR11472">
    <property type="entry name" value="DNA REPAIR DEAD HELICASE RAD3/XP-D SUBFAMILY MEMBER"/>
    <property type="match status" value="1"/>
</dbReference>
<dbReference type="InterPro" id="IPR006555">
    <property type="entry name" value="ATP-dep_Helicase_C"/>
</dbReference>
<feature type="domain" description="Helicase ATP-binding" evidence="11">
    <location>
        <begin position="7"/>
        <end position="304"/>
    </location>
</feature>
<evidence type="ECO:0000256" key="7">
    <source>
        <dbReference type="ARBA" id="ARBA00023014"/>
    </source>
</evidence>
<dbReference type="InterPro" id="IPR045028">
    <property type="entry name" value="DinG/Rad3-like"/>
</dbReference>
<dbReference type="RefSeq" id="XP_065331255.1">
    <property type="nucleotide sequence ID" value="XM_065475183.1"/>
</dbReference>
<dbReference type="GO" id="GO:0046872">
    <property type="term" value="F:metal ion binding"/>
    <property type="evidence" value="ECO:0007669"/>
    <property type="project" value="UniProtKB-KW"/>
</dbReference>
<keyword evidence="12" id="KW-0238">DNA-binding</keyword>
<dbReference type="InterPro" id="IPR006554">
    <property type="entry name" value="Helicase-like_DEXD_c2"/>
</dbReference>